<dbReference type="SUPFAM" id="SSF101941">
    <property type="entry name" value="NAC domain"/>
    <property type="match status" value="1"/>
</dbReference>
<dbReference type="OMA" id="NGICSEM"/>
<organism evidence="8 9">
    <name type="scientific">Helianthus annuus</name>
    <name type="common">Common sunflower</name>
    <dbReference type="NCBI Taxonomy" id="4232"/>
    <lineage>
        <taxon>Eukaryota</taxon>
        <taxon>Viridiplantae</taxon>
        <taxon>Streptophyta</taxon>
        <taxon>Embryophyta</taxon>
        <taxon>Tracheophyta</taxon>
        <taxon>Spermatophyta</taxon>
        <taxon>Magnoliopsida</taxon>
        <taxon>eudicotyledons</taxon>
        <taxon>Gunneridae</taxon>
        <taxon>Pentapetalae</taxon>
        <taxon>asterids</taxon>
        <taxon>campanulids</taxon>
        <taxon>Asterales</taxon>
        <taxon>Asteraceae</taxon>
        <taxon>Asteroideae</taxon>
        <taxon>Heliantheae alliance</taxon>
        <taxon>Heliantheae</taxon>
        <taxon>Helianthus</taxon>
    </lineage>
</organism>
<evidence type="ECO:0000256" key="1">
    <source>
        <dbReference type="ARBA" id="ARBA00004123"/>
    </source>
</evidence>
<keyword evidence="3" id="KW-0238">DNA-binding</keyword>
<dbReference type="InParanoid" id="A0A251T0W1"/>
<comment type="subcellular location">
    <subcellularLocation>
        <location evidence="1">Nucleus</location>
    </subcellularLocation>
</comment>
<gene>
    <name evidence="8" type="ORF">HannXRQ_Chr12g0365741</name>
    <name evidence="7" type="ORF">HanXRQr2_Chr07g0292971</name>
</gene>
<evidence type="ECO:0000313" key="9">
    <source>
        <dbReference type="Proteomes" id="UP000215914"/>
    </source>
</evidence>
<keyword evidence="2" id="KW-0805">Transcription regulation</keyword>
<evidence type="ECO:0000256" key="3">
    <source>
        <dbReference type="ARBA" id="ARBA00023125"/>
    </source>
</evidence>
<sequence length="253" mass="28553">MAPVSLPPGFRFHPTDEELVAYYLKRKINGRKIELEVIPEVDLYKCEPWDLPGKSLLPNKDLEWYFFSPRDRKYPNGSRTNRATKGGYWKATGKDRNVSSQSRVVGLKKTLVYYRGRAPHGARSDWVMHEYRLDERECESESGLKDAYSLCRVFKKSLNAPKTNDGVNSAAAVSGNSSSMDHYSEGGIVEDMMENCNAQAPMLSSISNINHGSPYASSDGRWMQYLTEEAYTLSNPSFTNCGNAYYPPSKVQC</sequence>
<dbReference type="PROSITE" id="PS51005">
    <property type="entry name" value="NAC"/>
    <property type="match status" value="1"/>
</dbReference>
<keyword evidence="5" id="KW-0539">Nucleus</keyword>
<feature type="domain" description="NAC" evidence="6">
    <location>
        <begin position="6"/>
        <end position="156"/>
    </location>
</feature>
<keyword evidence="9" id="KW-1185">Reference proteome</keyword>
<name>A0A251T0W1_HELAN</name>
<accession>A0A251T0W1</accession>
<dbReference type="EMBL" id="MNCJ02000322">
    <property type="protein sequence ID" value="KAF5798446.1"/>
    <property type="molecule type" value="Genomic_DNA"/>
</dbReference>
<reference evidence="8" key="2">
    <citation type="submission" date="2017-02" db="EMBL/GenBank/DDBJ databases">
        <title>Sunflower complete genome.</title>
        <authorList>
            <person name="Langlade N."/>
            <person name="Munos S."/>
        </authorList>
    </citation>
    <scope>NUCLEOTIDE SEQUENCE [LARGE SCALE GENOMIC DNA]</scope>
    <source>
        <tissue evidence="8">Leaves</tissue>
    </source>
</reference>
<keyword evidence="4" id="KW-0804">Transcription</keyword>
<evidence type="ECO:0000256" key="5">
    <source>
        <dbReference type="ARBA" id="ARBA00023242"/>
    </source>
</evidence>
<dbReference type="PANTHER" id="PTHR31744:SF210">
    <property type="entry name" value="NAC DOMAIN-CONTAINING PROTEIN 86-LIKE"/>
    <property type="match status" value="1"/>
</dbReference>
<reference evidence="7" key="3">
    <citation type="submission" date="2020-06" db="EMBL/GenBank/DDBJ databases">
        <title>Helianthus annuus Genome sequencing and assembly Release 2.</title>
        <authorList>
            <person name="Gouzy J."/>
            <person name="Langlade N."/>
            <person name="Munos S."/>
        </authorList>
    </citation>
    <scope>NUCLEOTIDE SEQUENCE</scope>
    <source>
        <tissue evidence="7">Leaves</tissue>
    </source>
</reference>
<dbReference type="GO" id="GO:0003677">
    <property type="term" value="F:DNA binding"/>
    <property type="evidence" value="ECO:0007669"/>
    <property type="project" value="UniProtKB-KW"/>
</dbReference>
<evidence type="ECO:0000259" key="6">
    <source>
        <dbReference type="PROSITE" id="PS51005"/>
    </source>
</evidence>
<dbReference type="InterPro" id="IPR003441">
    <property type="entry name" value="NAC-dom"/>
</dbReference>
<dbReference type="Proteomes" id="UP000215914">
    <property type="component" value="Chromosome 12"/>
</dbReference>
<evidence type="ECO:0000256" key="2">
    <source>
        <dbReference type="ARBA" id="ARBA00023015"/>
    </source>
</evidence>
<dbReference type="Gene3D" id="2.170.150.80">
    <property type="entry name" value="NAC domain"/>
    <property type="match status" value="1"/>
</dbReference>
<evidence type="ECO:0000313" key="7">
    <source>
        <dbReference type="EMBL" id="KAF5798446.1"/>
    </source>
</evidence>
<dbReference type="GO" id="GO:0005634">
    <property type="term" value="C:nucleus"/>
    <property type="evidence" value="ECO:0007669"/>
    <property type="project" value="UniProtKB-SubCell"/>
</dbReference>
<proteinExistence type="predicted"/>
<protein>
    <submittedName>
        <fullName evidence="8">Putative NAC domain-containing protein</fullName>
    </submittedName>
    <submittedName>
        <fullName evidence="7">Transcription factor NAM family</fullName>
    </submittedName>
</protein>
<dbReference type="FunFam" id="2.170.150.80:FF:000002">
    <property type="entry name" value="Nac domain-containing protein 86"/>
    <property type="match status" value="1"/>
</dbReference>
<dbReference type="EMBL" id="CM007901">
    <property type="protein sequence ID" value="OTG04740.1"/>
    <property type="molecule type" value="Genomic_DNA"/>
</dbReference>
<dbReference type="AlphaFoldDB" id="A0A251T0W1"/>
<dbReference type="GO" id="GO:0006355">
    <property type="term" value="P:regulation of DNA-templated transcription"/>
    <property type="evidence" value="ECO:0007669"/>
    <property type="project" value="InterPro"/>
</dbReference>
<dbReference type="InterPro" id="IPR036093">
    <property type="entry name" value="NAC_dom_sf"/>
</dbReference>
<evidence type="ECO:0000313" key="8">
    <source>
        <dbReference type="EMBL" id="OTG04740.1"/>
    </source>
</evidence>
<dbReference type="Pfam" id="PF02365">
    <property type="entry name" value="NAM"/>
    <property type="match status" value="1"/>
</dbReference>
<reference evidence="7 9" key="1">
    <citation type="journal article" date="2017" name="Nature">
        <title>The sunflower genome provides insights into oil metabolism, flowering and Asterid evolution.</title>
        <authorList>
            <person name="Badouin H."/>
            <person name="Gouzy J."/>
            <person name="Grassa C.J."/>
            <person name="Murat F."/>
            <person name="Staton S.E."/>
            <person name="Cottret L."/>
            <person name="Lelandais-Briere C."/>
            <person name="Owens G.L."/>
            <person name="Carrere S."/>
            <person name="Mayjonade B."/>
            <person name="Legrand L."/>
            <person name="Gill N."/>
            <person name="Kane N.C."/>
            <person name="Bowers J.E."/>
            <person name="Hubner S."/>
            <person name="Bellec A."/>
            <person name="Berard A."/>
            <person name="Berges H."/>
            <person name="Blanchet N."/>
            <person name="Boniface M.C."/>
            <person name="Brunel D."/>
            <person name="Catrice O."/>
            <person name="Chaidir N."/>
            <person name="Claudel C."/>
            <person name="Donnadieu C."/>
            <person name="Faraut T."/>
            <person name="Fievet G."/>
            <person name="Helmstetter N."/>
            <person name="King M."/>
            <person name="Knapp S.J."/>
            <person name="Lai Z."/>
            <person name="Le Paslier M.C."/>
            <person name="Lippi Y."/>
            <person name="Lorenzon L."/>
            <person name="Mandel J.R."/>
            <person name="Marage G."/>
            <person name="Marchand G."/>
            <person name="Marquand E."/>
            <person name="Bret-Mestries E."/>
            <person name="Morien E."/>
            <person name="Nambeesan S."/>
            <person name="Nguyen T."/>
            <person name="Pegot-Espagnet P."/>
            <person name="Pouilly N."/>
            <person name="Raftis F."/>
            <person name="Sallet E."/>
            <person name="Schiex T."/>
            <person name="Thomas J."/>
            <person name="Vandecasteele C."/>
            <person name="Vares D."/>
            <person name="Vear F."/>
            <person name="Vautrin S."/>
            <person name="Crespi M."/>
            <person name="Mangin B."/>
            <person name="Burke J.M."/>
            <person name="Salse J."/>
            <person name="Munos S."/>
            <person name="Vincourt P."/>
            <person name="Rieseberg L.H."/>
            <person name="Langlade N.B."/>
        </authorList>
    </citation>
    <scope>NUCLEOTIDE SEQUENCE [LARGE SCALE GENOMIC DNA]</scope>
    <source>
        <strain evidence="9">cv. SF193</strain>
        <tissue evidence="7">Leaves</tissue>
    </source>
</reference>
<evidence type="ECO:0000256" key="4">
    <source>
        <dbReference type="ARBA" id="ARBA00023163"/>
    </source>
</evidence>
<dbReference type="Gramene" id="mRNA:HanXRQr2_Chr07g0292971">
    <property type="protein sequence ID" value="mRNA:HanXRQr2_Chr07g0292971"/>
    <property type="gene ID" value="HanXRQr2_Chr07g0292971"/>
</dbReference>
<dbReference type="PANTHER" id="PTHR31744">
    <property type="entry name" value="PROTEIN CUP-SHAPED COTYLEDON 2-RELATED"/>
    <property type="match status" value="1"/>
</dbReference>